<protein>
    <recommendedName>
        <fullName evidence="3">Lipoprotein</fullName>
    </recommendedName>
</protein>
<dbReference type="PROSITE" id="PS51257">
    <property type="entry name" value="PROKAR_LIPOPROTEIN"/>
    <property type="match status" value="1"/>
</dbReference>
<evidence type="ECO:0008006" key="3">
    <source>
        <dbReference type="Google" id="ProtNLM"/>
    </source>
</evidence>
<organism evidence="1 2">
    <name type="scientific">Pseudoalteromonas luteoviolacea S4060-1</name>
    <dbReference type="NCBI Taxonomy" id="1365257"/>
    <lineage>
        <taxon>Bacteria</taxon>
        <taxon>Pseudomonadati</taxon>
        <taxon>Pseudomonadota</taxon>
        <taxon>Gammaproteobacteria</taxon>
        <taxon>Alteromonadales</taxon>
        <taxon>Pseudoalteromonadaceae</taxon>
        <taxon>Pseudoalteromonas</taxon>
    </lineage>
</organism>
<gene>
    <name evidence="1" type="ORF">N478_03720</name>
</gene>
<comment type="caution">
    <text evidence="1">The sequence shown here is derived from an EMBL/GenBank/DDBJ whole genome shotgun (WGS) entry which is preliminary data.</text>
</comment>
<evidence type="ECO:0000313" key="1">
    <source>
        <dbReference type="EMBL" id="KZN63371.1"/>
    </source>
</evidence>
<accession>A0A167KVX1</accession>
<proteinExistence type="predicted"/>
<dbReference type="EMBL" id="AUXX01000034">
    <property type="protein sequence ID" value="KZN63371.1"/>
    <property type="molecule type" value="Genomic_DNA"/>
</dbReference>
<dbReference type="AlphaFoldDB" id="A0A167KVX1"/>
<name>A0A167KVX1_9GAMM</name>
<dbReference type="Proteomes" id="UP000076661">
    <property type="component" value="Unassembled WGS sequence"/>
</dbReference>
<evidence type="ECO:0000313" key="2">
    <source>
        <dbReference type="Proteomes" id="UP000076661"/>
    </source>
</evidence>
<sequence>MKWLPMTFLFLLIGCKSTNKDESYLHYSDGAQSIEAFSSNPLLKCKKRPRYARLDKAYEQRVFIVDGEKCK</sequence>
<reference evidence="1 2" key="1">
    <citation type="submission" date="2013-07" db="EMBL/GenBank/DDBJ databases">
        <title>Comparative Genomic and Metabolomic Analysis of Twelve Strains of Pseudoalteromonas luteoviolacea.</title>
        <authorList>
            <person name="Vynne N.G."/>
            <person name="Mansson M."/>
            <person name="Gram L."/>
        </authorList>
    </citation>
    <scope>NUCLEOTIDE SEQUENCE [LARGE SCALE GENOMIC DNA]</scope>
    <source>
        <strain evidence="1 2">S4060-1</strain>
    </source>
</reference>
<dbReference type="PATRIC" id="fig|1365257.3.peg.3780"/>